<comment type="caution">
    <text evidence="2">The sequence shown here is derived from an EMBL/GenBank/DDBJ whole genome shotgun (WGS) entry which is preliminary data.</text>
</comment>
<dbReference type="InterPro" id="IPR021109">
    <property type="entry name" value="Peptidase_aspartic_dom_sf"/>
</dbReference>
<evidence type="ECO:0000256" key="1">
    <source>
        <dbReference type="SAM" id="MobiDB-lite"/>
    </source>
</evidence>
<organism evidence="2 3">
    <name type="scientific">Golovinomyces cichoracearum</name>
    <dbReference type="NCBI Taxonomy" id="62708"/>
    <lineage>
        <taxon>Eukaryota</taxon>
        <taxon>Fungi</taxon>
        <taxon>Dikarya</taxon>
        <taxon>Ascomycota</taxon>
        <taxon>Pezizomycotina</taxon>
        <taxon>Leotiomycetes</taxon>
        <taxon>Erysiphales</taxon>
        <taxon>Erysiphaceae</taxon>
        <taxon>Golovinomyces</taxon>
    </lineage>
</organism>
<dbReference type="Gene3D" id="2.40.70.10">
    <property type="entry name" value="Acid Proteases"/>
    <property type="match status" value="1"/>
</dbReference>
<reference evidence="2 3" key="1">
    <citation type="journal article" date="2018" name="BMC Genomics">
        <title>Comparative genome analyses reveal sequence features reflecting distinct modes of host-adaptation between dicot and monocot powdery mildew.</title>
        <authorList>
            <person name="Wu Y."/>
            <person name="Ma X."/>
            <person name="Pan Z."/>
            <person name="Kale S.D."/>
            <person name="Song Y."/>
            <person name="King H."/>
            <person name="Zhang Q."/>
            <person name="Presley C."/>
            <person name="Deng X."/>
            <person name="Wei C.I."/>
            <person name="Xiao S."/>
        </authorList>
    </citation>
    <scope>NUCLEOTIDE SEQUENCE [LARGE SCALE GENOMIC DNA]</scope>
    <source>
        <strain evidence="2">UMSG1</strain>
    </source>
</reference>
<feature type="compositionally biased region" description="Polar residues" evidence="1">
    <location>
        <begin position="1"/>
        <end position="15"/>
    </location>
</feature>
<proteinExistence type="predicted"/>
<evidence type="ECO:0000313" key="2">
    <source>
        <dbReference type="EMBL" id="RKF84037.1"/>
    </source>
</evidence>
<dbReference type="Proteomes" id="UP000285326">
    <property type="component" value="Unassembled WGS sequence"/>
</dbReference>
<gene>
    <name evidence="2" type="ORF">GcM1_147002</name>
</gene>
<dbReference type="EMBL" id="MCBS01014767">
    <property type="protein sequence ID" value="RKF84037.1"/>
    <property type="molecule type" value="Genomic_DNA"/>
</dbReference>
<evidence type="ECO:0000313" key="3">
    <source>
        <dbReference type="Proteomes" id="UP000285326"/>
    </source>
</evidence>
<accession>A0A420JB76</accession>
<name>A0A420JB76_9PEZI</name>
<protein>
    <submittedName>
        <fullName evidence="2">Uncharacterized protein</fullName>
    </submittedName>
</protein>
<sequence>MEGVTSNLLTTSGHNTAPHGIQQYESPFRILDATIINTKLKKKMILDIGAAQADQGSDIYLISDLLASTLSLESREIPGVRGFMMQTADGNLTTLQTFAIFKFGVAGIWRTVHTYIRPNPKPGKDTFSLLLGLSCLFSVKATINIYENCIAIGDPVSCPKDRKRQIIRFAAWESSPHQQLMLVPGAVEISQVKKP</sequence>
<dbReference type="AlphaFoldDB" id="A0A420JB76"/>
<feature type="region of interest" description="Disordered" evidence="1">
    <location>
        <begin position="1"/>
        <end position="20"/>
    </location>
</feature>